<reference evidence="2" key="1">
    <citation type="submission" date="2021-08" db="EMBL/GenBank/DDBJ databases">
        <authorList>
            <person name="Misof B."/>
            <person name="Oliver O."/>
            <person name="Podsiadlowski L."/>
            <person name="Donath A."/>
            <person name="Peters R."/>
            <person name="Mayer C."/>
            <person name="Rust J."/>
            <person name="Gunkel S."/>
            <person name="Lesny P."/>
            <person name="Martin S."/>
            <person name="Oeyen J.P."/>
            <person name="Petersen M."/>
            <person name="Panagiotis P."/>
            <person name="Wilbrandt J."/>
            <person name="Tanja T."/>
        </authorList>
    </citation>
    <scope>NUCLEOTIDE SEQUENCE</scope>
    <source>
        <strain evidence="2">GBR_01_08_01A</strain>
        <tissue evidence="2">Thorax + abdomen</tissue>
    </source>
</reference>
<accession>A0AAD9R860</accession>
<dbReference type="EMBL" id="JAIFRP010004579">
    <property type="protein sequence ID" value="KAK2574874.1"/>
    <property type="molecule type" value="Genomic_DNA"/>
</dbReference>
<gene>
    <name evidence="2" type="ORF">KPH14_013139</name>
</gene>
<feature type="compositionally biased region" description="Low complexity" evidence="1">
    <location>
        <begin position="374"/>
        <end position="388"/>
    </location>
</feature>
<dbReference type="Proteomes" id="UP001258017">
    <property type="component" value="Unassembled WGS sequence"/>
</dbReference>
<evidence type="ECO:0000256" key="1">
    <source>
        <dbReference type="SAM" id="MobiDB-lite"/>
    </source>
</evidence>
<sequence length="443" mass="48670">MSQAPRHSTRERFLDPFVGVDVSTPPAASRHQSSPFTGNNYVAFDRTIPSGSTAIILDDADSNDQTTNGFGVLAVANRSFDGKKIGAGSVGAPNASVDSHQEAARLASTYGLCCLCGTCLCTCHIESGAFNNENFVRYLYDYDLFSVPRNYQNCGYLVAYLKNEGILVNSVVVASDTNSLRGPFTTLLGSRSSRATDRAIRSDIRRSRSNASLSFRRTANVIEPVNDFDVRKLFRNLILKNTRRDWLDLKYALQMPSIVVFFKSHGTKTYVPNADIVYDFDLRKLQILSDKKTIGRRLAELTAGFRREFFDVSLPNFDKVDERFRAMLLDRNLLDMELRDLTNSKERVGDGDSGVSDATLESVSRSPQTLLAQSSVSSDASSSVGARSTVNNSARSTLDIIGSSKVNDGVIYHDITDDVNNGGNFGNGTTYLPYASRSVVIEP</sequence>
<feature type="compositionally biased region" description="Polar residues" evidence="1">
    <location>
        <begin position="359"/>
        <end position="373"/>
    </location>
</feature>
<evidence type="ECO:0000313" key="2">
    <source>
        <dbReference type="EMBL" id="KAK2574874.1"/>
    </source>
</evidence>
<feature type="region of interest" description="Disordered" evidence="1">
    <location>
        <begin position="345"/>
        <end position="388"/>
    </location>
</feature>
<reference evidence="2" key="2">
    <citation type="journal article" date="2023" name="Commun. Biol.">
        <title>Intrasexual cuticular hydrocarbon dimorphism in a wasp sheds light on hydrocarbon biosynthesis genes in Hymenoptera.</title>
        <authorList>
            <person name="Moris V.C."/>
            <person name="Podsiadlowski L."/>
            <person name="Martin S."/>
            <person name="Oeyen J.P."/>
            <person name="Donath A."/>
            <person name="Petersen M."/>
            <person name="Wilbrandt J."/>
            <person name="Misof B."/>
            <person name="Liedtke D."/>
            <person name="Thamm M."/>
            <person name="Scheiner R."/>
            <person name="Schmitt T."/>
            <person name="Niehuis O."/>
        </authorList>
    </citation>
    <scope>NUCLEOTIDE SEQUENCE</scope>
    <source>
        <strain evidence="2">GBR_01_08_01A</strain>
    </source>
</reference>
<protein>
    <submittedName>
        <fullName evidence="2">Uncharacterized protein</fullName>
    </submittedName>
</protein>
<keyword evidence="3" id="KW-1185">Reference proteome</keyword>
<name>A0AAD9R860_9HYME</name>
<organism evidence="2 3">
    <name type="scientific">Odynerus spinipes</name>
    <dbReference type="NCBI Taxonomy" id="1348599"/>
    <lineage>
        <taxon>Eukaryota</taxon>
        <taxon>Metazoa</taxon>
        <taxon>Ecdysozoa</taxon>
        <taxon>Arthropoda</taxon>
        <taxon>Hexapoda</taxon>
        <taxon>Insecta</taxon>
        <taxon>Pterygota</taxon>
        <taxon>Neoptera</taxon>
        <taxon>Endopterygota</taxon>
        <taxon>Hymenoptera</taxon>
        <taxon>Apocrita</taxon>
        <taxon>Aculeata</taxon>
        <taxon>Vespoidea</taxon>
        <taxon>Vespidae</taxon>
        <taxon>Eumeninae</taxon>
        <taxon>Odynerus</taxon>
    </lineage>
</organism>
<proteinExistence type="predicted"/>
<comment type="caution">
    <text evidence="2">The sequence shown here is derived from an EMBL/GenBank/DDBJ whole genome shotgun (WGS) entry which is preliminary data.</text>
</comment>
<dbReference type="AlphaFoldDB" id="A0AAD9R860"/>
<feature type="non-terminal residue" evidence="2">
    <location>
        <position position="443"/>
    </location>
</feature>
<evidence type="ECO:0000313" key="3">
    <source>
        <dbReference type="Proteomes" id="UP001258017"/>
    </source>
</evidence>